<evidence type="ECO:0000313" key="2">
    <source>
        <dbReference type="EMBL" id="KAL0459650.1"/>
    </source>
</evidence>
<dbReference type="AlphaFoldDB" id="A0AAW2Y1Q5"/>
<sequence>MFCRRSRTVLNLHQIFTRRIYEENLAAAAAEVQSYDCALYSTVSGSRELPRKLKRSERKPWVTDINELKRKSRLEKQERRVARETTLKPPENGLLVKELVPVAHEVLAARTQLLTCVSRVAESIPIFVCSVCGDVHVGDPPHKIRTCNVSGSQKNKEHAWERGSVDHVFPVVESFHLYDRLGRAVSHNERLQVDRIPAIVELCIQAGVEIPEYPTRRFDFPVYRVAGKLIDFEKRLPKYDLSGRDIKPFGFWEMAKRSKGDQKPLTLPYNDLKGFAAQGMEAFEKMCSGVVRLMQKYAVQTCGYCSEVQVGPKGHRVRQCQAFKHQMRDGQHAWQEATVDDLVPPVYVWHVQDPHNPLLIDALKRYYGKLPALVELFGQAGVEVGQNYWTMMREDVVVPGLDEEKLVV</sequence>
<dbReference type="EMBL" id="JACGWN010000002">
    <property type="protein sequence ID" value="KAL0459650.1"/>
    <property type="molecule type" value="Genomic_DNA"/>
</dbReference>
<feature type="domain" description="APO" evidence="1">
    <location>
        <begin position="301"/>
        <end position="386"/>
    </location>
</feature>
<reference evidence="2" key="1">
    <citation type="submission" date="2020-06" db="EMBL/GenBank/DDBJ databases">
        <authorList>
            <person name="Li T."/>
            <person name="Hu X."/>
            <person name="Zhang T."/>
            <person name="Song X."/>
            <person name="Zhang H."/>
            <person name="Dai N."/>
            <person name="Sheng W."/>
            <person name="Hou X."/>
            <person name="Wei L."/>
        </authorList>
    </citation>
    <scope>NUCLEOTIDE SEQUENCE</scope>
    <source>
        <strain evidence="2">KEN1</strain>
        <tissue evidence="2">Leaf</tissue>
    </source>
</reference>
<gene>
    <name evidence="2" type="ORF">Slati_0592200</name>
</gene>
<feature type="domain" description="APO" evidence="1">
    <location>
        <begin position="128"/>
        <end position="212"/>
    </location>
</feature>
<accession>A0AAW2Y1Q5</accession>
<dbReference type="InterPro" id="IPR023342">
    <property type="entry name" value="APO_dom"/>
</dbReference>
<comment type="caution">
    <text evidence="2">The sequence shown here is derived from an EMBL/GenBank/DDBJ whole genome shotgun (WGS) entry which is preliminary data.</text>
</comment>
<dbReference type="PANTHER" id="PTHR10388">
    <property type="entry name" value="EUKARYOTIC TRANSLATION INITIATION FACTOR SUI1"/>
    <property type="match status" value="1"/>
</dbReference>
<organism evidence="2">
    <name type="scientific">Sesamum latifolium</name>
    <dbReference type="NCBI Taxonomy" id="2727402"/>
    <lineage>
        <taxon>Eukaryota</taxon>
        <taxon>Viridiplantae</taxon>
        <taxon>Streptophyta</taxon>
        <taxon>Embryophyta</taxon>
        <taxon>Tracheophyta</taxon>
        <taxon>Spermatophyta</taxon>
        <taxon>Magnoliopsida</taxon>
        <taxon>eudicotyledons</taxon>
        <taxon>Gunneridae</taxon>
        <taxon>Pentapetalae</taxon>
        <taxon>asterids</taxon>
        <taxon>lamiids</taxon>
        <taxon>Lamiales</taxon>
        <taxon>Pedaliaceae</taxon>
        <taxon>Sesamum</taxon>
    </lineage>
</organism>
<dbReference type="GO" id="GO:0003723">
    <property type="term" value="F:RNA binding"/>
    <property type="evidence" value="ECO:0007669"/>
    <property type="project" value="InterPro"/>
</dbReference>
<dbReference type="Pfam" id="PF05634">
    <property type="entry name" value="APO_RNA-bind"/>
    <property type="match status" value="2"/>
</dbReference>
<name>A0AAW2Y1Q5_9LAMI</name>
<proteinExistence type="predicted"/>
<reference evidence="2" key="2">
    <citation type="journal article" date="2024" name="Plant">
        <title>Genomic evolution and insights into agronomic trait innovations of Sesamum species.</title>
        <authorList>
            <person name="Miao H."/>
            <person name="Wang L."/>
            <person name="Qu L."/>
            <person name="Liu H."/>
            <person name="Sun Y."/>
            <person name="Le M."/>
            <person name="Wang Q."/>
            <person name="Wei S."/>
            <person name="Zheng Y."/>
            <person name="Lin W."/>
            <person name="Duan Y."/>
            <person name="Cao H."/>
            <person name="Xiong S."/>
            <person name="Wang X."/>
            <person name="Wei L."/>
            <person name="Li C."/>
            <person name="Ma Q."/>
            <person name="Ju M."/>
            <person name="Zhao R."/>
            <person name="Li G."/>
            <person name="Mu C."/>
            <person name="Tian Q."/>
            <person name="Mei H."/>
            <person name="Zhang T."/>
            <person name="Gao T."/>
            <person name="Zhang H."/>
        </authorList>
    </citation>
    <scope>NUCLEOTIDE SEQUENCE</scope>
    <source>
        <strain evidence="2">KEN1</strain>
    </source>
</reference>
<protein>
    <submittedName>
        <fullName evidence="2">APO protein 3, mitochondrial</fullName>
    </submittedName>
</protein>
<dbReference type="PROSITE" id="PS51499">
    <property type="entry name" value="APO"/>
    <property type="match status" value="2"/>
</dbReference>
<evidence type="ECO:0000259" key="1">
    <source>
        <dbReference type="PROSITE" id="PS51499"/>
    </source>
</evidence>